<accession>A0A375IWK3</accession>
<gene>
    <name evidence="1" type="ORF">CBM2634_A170084</name>
</gene>
<dbReference type="CDD" id="cd08054">
    <property type="entry name" value="gp6"/>
    <property type="match status" value="1"/>
</dbReference>
<proteinExistence type="predicted"/>
<dbReference type="EMBL" id="OVTA01000009">
    <property type="protein sequence ID" value="SPR97354.1"/>
    <property type="molecule type" value="Genomic_DNA"/>
</dbReference>
<dbReference type="RefSeq" id="WP_116383037.1">
    <property type="nucleotide sequence ID" value="NZ_LS483233.1"/>
</dbReference>
<name>A0A375IWK3_9BURK</name>
<dbReference type="Gene3D" id="1.10.3230.30">
    <property type="entry name" value="Phage gp6-like head-tail connector protein"/>
    <property type="match status" value="1"/>
</dbReference>
<dbReference type="Pfam" id="PF05135">
    <property type="entry name" value="Phage_connect_1"/>
    <property type="match status" value="1"/>
</dbReference>
<organism evidence="1 2">
    <name type="scientific">Cupriavidus taiwanensis</name>
    <dbReference type="NCBI Taxonomy" id="164546"/>
    <lineage>
        <taxon>Bacteria</taxon>
        <taxon>Pseudomonadati</taxon>
        <taxon>Pseudomonadota</taxon>
        <taxon>Betaproteobacteria</taxon>
        <taxon>Burkholderiales</taxon>
        <taxon>Burkholderiaceae</taxon>
        <taxon>Cupriavidus</taxon>
    </lineage>
</organism>
<dbReference type="AlphaFoldDB" id="A0A375IWK3"/>
<reference evidence="1 2" key="1">
    <citation type="submission" date="2018-01" db="EMBL/GenBank/DDBJ databases">
        <authorList>
            <person name="Gaut B.S."/>
            <person name="Morton B.R."/>
            <person name="Clegg M.T."/>
            <person name="Duvall M.R."/>
        </authorList>
    </citation>
    <scope>NUCLEOTIDE SEQUENCE [LARGE SCALE GENOMIC DNA]</scope>
    <source>
        <strain evidence="1">Cupriavidus taiwanensis cmp 52</strain>
    </source>
</reference>
<evidence type="ECO:0000313" key="2">
    <source>
        <dbReference type="Proteomes" id="UP000256805"/>
    </source>
</evidence>
<evidence type="ECO:0000313" key="1">
    <source>
        <dbReference type="EMBL" id="SPR97354.1"/>
    </source>
</evidence>
<dbReference type="InterPro" id="IPR021146">
    <property type="entry name" value="Phage_gp6-like_head-tail"/>
</dbReference>
<dbReference type="Proteomes" id="UP000256805">
    <property type="component" value="Unassembled WGS sequence"/>
</dbReference>
<dbReference type="NCBIfam" id="TIGR01560">
    <property type="entry name" value="put_DNA_pack"/>
    <property type="match status" value="1"/>
</dbReference>
<sequence>MPLLDLDLVKSHLRVTWSAEDQLIGLYQAAAEGAAASFLNRQVYKDQADLDAAVTAGTAGDSPLVANTEIQAAVLLTVGHLYSNREDVVVGVTVSELPQGAHVLLWPYRVGLGV</sequence>
<protein>
    <submittedName>
        <fullName evidence="1">Phage gp6-like head-tail connector family protein</fullName>
    </submittedName>
</protein>
<dbReference type="InterPro" id="IPR006450">
    <property type="entry name" value="Phage_HK97_gp6-like"/>
</dbReference>